<protein>
    <submittedName>
        <fullName evidence="1">Uncharacterized protein</fullName>
    </submittedName>
</protein>
<proteinExistence type="predicted"/>
<gene>
    <name evidence="1" type="ordered locus">Hlac_0985</name>
</gene>
<reference evidence="1 2" key="1">
    <citation type="journal article" date="2016" name="Stand. Genomic Sci.">
        <title>Complete genome sequence of the Antarctic Halorubrum lacusprofundi type strain ACAM 34.</title>
        <authorList>
            <person name="Anderson I.J."/>
            <person name="DasSarma P."/>
            <person name="Lucas S."/>
            <person name="Copeland A."/>
            <person name="Lapidus A."/>
            <person name="Del Rio T.G."/>
            <person name="Tice H."/>
            <person name="Dalin E."/>
            <person name="Bruce D.C."/>
            <person name="Goodwin L."/>
            <person name="Pitluck S."/>
            <person name="Sims D."/>
            <person name="Brettin T.S."/>
            <person name="Detter J.C."/>
            <person name="Han C.S."/>
            <person name="Larimer F."/>
            <person name="Hauser L."/>
            <person name="Land M."/>
            <person name="Ivanova N."/>
            <person name="Richardson P."/>
            <person name="Cavicchioli R."/>
            <person name="DasSarma S."/>
            <person name="Woese C.R."/>
            <person name="Kyrpides N.C."/>
        </authorList>
    </citation>
    <scope>NUCLEOTIDE SEQUENCE [LARGE SCALE GENOMIC DNA]</scope>
    <source>
        <strain evidence="2">ATCC 49239 / DSM 5036 / JCM 8891 / ACAM 34</strain>
    </source>
</reference>
<evidence type="ECO:0000313" key="1">
    <source>
        <dbReference type="EMBL" id="ACM56582.1"/>
    </source>
</evidence>
<dbReference type="GeneID" id="7401879"/>
<name>B9LMJ4_HALLT</name>
<dbReference type="Proteomes" id="UP000000740">
    <property type="component" value="Chromosome 1"/>
</dbReference>
<dbReference type="AlphaFoldDB" id="B9LMJ4"/>
<dbReference type="RefSeq" id="WP_015909730.1">
    <property type="nucleotide sequence ID" value="NC_012029.1"/>
</dbReference>
<organism evidence="1 2">
    <name type="scientific">Halorubrum lacusprofundi (strain ATCC 49239 / DSM 5036 / JCM 8891 / ACAM 34)</name>
    <dbReference type="NCBI Taxonomy" id="416348"/>
    <lineage>
        <taxon>Archaea</taxon>
        <taxon>Methanobacteriati</taxon>
        <taxon>Methanobacteriota</taxon>
        <taxon>Stenosarchaea group</taxon>
        <taxon>Halobacteria</taxon>
        <taxon>Halobacteriales</taxon>
        <taxon>Haloferacaceae</taxon>
        <taxon>Halorubrum</taxon>
    </lineage>
</organism>
<dbReference type="eggNOG" id="arCOG05251">
    <property type="taxonomic scope" value="Archaea"/>
</dbReference>
<dbReference type="HOGENOM" id="CLU_2695627_0_0_2"/>
<evidence type="ECO:0000313" key="2">
    <source>
        <dbReference type="Proteomes" id="UP000000740"/>
    </source>
</evidence>
<dbReference type="EMBL" id="CP001365">
    <property type="protein sequence ID" value="ACM56582.1"/>
    <property type="molecule type" value="Genomic_DNA"/>
</dbReference>
<accession>B9LMJ4</accession>
<keyword evidence="2" id="KW-1185">Reference proteome</keyword>
<sequence length="73" mass="8309">MIEDCQHLYERRIGGFEALSAFLDELANADVTVVTGWNRYAWVYLAAVQALDREFLVTVEIQPFPKNGSRNSC</sequence>
<dbReference type="KEGG" id="hla:Hlac_0985"/>